<sequence length="60" mass="6726">MVSLYCPSRSTIRTPILTPRSRASWQAMCIITVESLPAENDKYTRSKLSKVHLMRSTAAA</sequence>
<evidence type="ECO:0000313" key="1">
    <source>
        <dbReference type="EMBL" id="AKH46210.1"/>
    </source>
</evidence>
<dbReference type="EMBL" id="KR029580">
    <property type="protein sequence ID" value="AKH46210.1"/>
    <property type="molecule type" value="Genomic_DNA"/>
</dbReference>
<reference evidence="1" key="1">
    <citation type="journal article" date="2015" name="Front. Microbiol.">
        <title>Combining genomic sequencing methods to explore viral diversity and reveal potential virus-host interactions.</title>
        <authorList>
            <person name="Chow C.E."/>
            <person name="Winget D.M."/>
            <person name="White R.A.III."/>
            <person name="Hallam S.J."/>
            <person name="Suttle C.A."/>
        </authorList>
    </citation>
    <scope>NUCLEOTIDE SEQUENCE</scope>
    <source>
        <strain evidence="1">Anoxic3_5</strain>
    </source>
</reference>
<name>A0A0F7L2T5_9VIRU</name>
<accession>A0A0F7L2T5</accession>
<organism evidence="1">
    <name type="scientific">uncultured marine virus</name>
    <dbReference type="NCBI Taxonomy" id="186617"/>
    <lineage>
        <taxon>Viruses</taxon>
        <taxon>environmental samples</taxon>
    </lineage>
</organism>
<protein>
    <submittedName>
        <fullName evidence="1">Co-activator of prophage gene expression IbrA</fullName>
    </submittedName>
</protein>
<reference evidence="1" key="2">
    <citation type="submission" date="2015-03" db="EMBL/GenBank/DDBJ databases">
        <authorList>
            <person name="Chow C.-E.T."/>
            <person name="Winget D.M."/>
            <person name="White R.A.III."/>
            <person name="Hallam S.J."/>
            <person name="Suttle C.A."/>
        </authorList>
    </citation>
    <scope>NUCLEOTIDE SEQUENCE</scope>
    <source>
        <strain evidence="1">Anoxic3_5</strain>
    </source>
</reference>
<proteinExistence type="predicted"/>